<reference evidence="6 7" key="1">
    <citation type="submission" date="2019-06" db="EMBL/GenBank/DDBJ databases">
        <authorList>
            <person name="Palmer J.M."/>
        </authorList>
    </citation>
    <scope>NUCLEOTIDE SEQUENCE [LARGE SCALE GENOMIC DNA]</scope>
    <source>
        <strain evidence="4 6">TWF106</strain>
        <strain evidence="5 8">TWF191</strain>
        <strain evidence="3 7">TWF788</strain>
    </source>
</reference>
<feature type="signal peptide" evidence="2">
    <location>
        <begin position="1"/>
        <end position="21"/>
    </location>
</feature>
<comment type="caution">
    <text evidence="5">The sequence shown here is derived from an EMBL/GenBank/DDBJ whole genome shotgun (WGS) entry which is preliminary data.</text>
</comment>
<dbReference type="Proteomes" id="UP000472727">
    <property type="component" value="Unassembled WGS sequence"/>
</dbReference>
<proteinExistence type="predicted"/>
<dbReference type="Proteomes" id="UP000479691">
    <property type="component" value="Unassembled WGS sequence"/>
</dbReference>
<evidence type="ECO:0000313" key="8">
    <source>
        <dbReference type="Proteomes" id="UP000483672"/>
    </source>
</evidence>
<evidence type="ECO:0000256" key="1">
    <source>
        <dbReference type="SAM" id="MobiDB-lite"/>
    </source>
</evidence>
<gene>
    <name evidence="4" type="ORF">TWF106_011721</name>
    <name evidence="5" type="ORF">TWF191_011416</name>
    <name evidence="3" type="ORF">TWF788_011644</name>
</gene>
<evidence type="ECO:0000313" key="5">
    <source>
        <dbReference type="EMBL" id="KAF3208053.1"/>
    </source>
</evidence>
<sequence>MGMEAKSGLVAILYIFSSTTSLNIAENGYFLGPKPETEEQQHSVERLHRTKPDPALTNQVSSDCGGHGTHHSLSSLPWLADRPHGSLHENFF</sequence>
<evidence type="ECO:0000313" key="4">
    <source>
        <dbReference type="EMBL" id="KAF3206472.1"/>
    </source>
</evidence>
<name>A0A6G1LSX1_ORBOL</name>
<keyword evidence="2" id="KW-0732">Signal</keyword>
<dbReference type="Proteomes" id="UP000483672">
    <property type="component" value="Unassembled WGS sequence"/>
</dbReference>
<accession>A0A6G1LSX1</accession>
<protein>
    <submittedName>
        <fullName evidence="5">Uncharacterized protein</fullName>
    </submittedName>
</protein>
<feature type="region of interest" description="Disordered" evidence="1">
    <location>
        <begin position="60"/>
        <end position="79"/>
    </location>
</feature>
<dbReference type="EMBL" id="WIWS01000108">
    <property type="protein sequence ID" value="KAF3206472.1"/>
    <property type="molecule type" value="Genomic_DNA"/>
</dbReference>
<feature type="chain" id="PRO_5041092827" evidence="2">
    <location>
        <begin position="22"/>
        <end position="92"/>
    </location>
</feature>
<organism evidence="5 8">
    <name type="scientific">Orbilia oligospora</name>
    <name type="common">Nematode-trapping fungus</name>
    <name type="synonym">Arthrobotrys oligospora</name>
    <dbReference type="NCBI Taxonomy" id="2813651"/>
    <lineage>
        <taxon>Eukaryota</taxon>
        <taxon>Fungi</taxon>
        <taxon>Dikarya</taxon>
        <taxon>Ascomycota</taxon>
        <taxon>Pezizomycotina</taxon>
        <taxon>Orbiliomycetes</taxon>
        <taxon>Orbiliales</taxon>
        <taxon>Orbiliaceae</taxon>
        <taxon>Orbilia</taxon>
    </lineage>
</organism>
<evidence type="ECO:0000256" key="2">
    <source>
        <dbReference type="SAM" id="SignalP"/>
    </source>
</evidence>
<dbReference type="EMBL" id="JAABOE010000106">
    <property type="protein sequence ID" value="KAF3165418.1"/>
    <property type="molecule type" value="Genomic_DNA"/>
</dbReference>
<dbReference type="EMBL" id="WIPF01000110">
    <property type="protein sequence ID" value="KAF3208053.1"/>
    <property type="molecule type" value="Genomic_DNA"/>
</dbReference>
<evidence type="ECO:0000313" key="3">
    <source>
        <dbReference type="EMBL" id="KAF3165418.1"/>
    </source>
</evidence>
<evidence type="ECO:0000313" key="6">
    <source>
        <dbReference type="Proteomes" id="UP000472727"/>
    </source>
</evidence>
<evidence type="ECO:0000313" key="7">
    <source>
        <dbReference type="Proteomes" id="UP000479691"/>
    </source>
</evidence>
<dbReference type="AlphaFoldDB" id="A0A6G1LSX1"/>